<dbReference type="EMBL" id="JACSIT010000076">
    <property type="protein sequence ID" value="MBC6993734.1"/>
    <property type="molecule type" value="Genomic_DNA"/>
</dbReference>
<dbReference type="Proteomes" id="UP000650081">
    <property type="component" value="Unassembled WGS sequence"/>
</dbReference>
<dbReference type="Gene3D" id="2.60.120.10">
    <property type="entry name" value="Jelly Rolls"/>
    <property type="match status" value="1"/>
</dbReference>
<dbReference type="CDD" id="cd02233">
    <property type="entry name" value="cupin_HNL-like"/>
    <property type="match status" value="1"/>
</dbReference>
<dbReference type="RefSeq" id="WP_187465836.1">
    <property type="nucleotide sequence ID" value="NZ_JACSIT010000076.1"/>
</dbReference>
<name>A0A923PI66_9BACT</name>
<dbReference type="AlphaFoldDB" id="A0A923PI66"/>
<evidence type="ECO:0000259" key="2">
    <source>
        <dbReference type="Pfam" id="PF02627"/>
    </source>
</evidence>
<dbReference type="Pfam" id="PF07883">
    <property type="entry name" value="Cupin_2"/>
    <property type="match status" value="1"/>
</dbReference>
<dbReference type="InterPro" id="IPR014710">
    <property type="entry name" value="RmlC-like_jellyroll"/>
</dbReference>
<dbReference type="Pfam" id="PF02627">
    <property type="entry name" value="CMD"/>
    <property type="match status" value="1"/>
</dbReference>
<accession>A0A923PI66</accession>
<feature type="domain" description="Carboxymuconolactone decarboxylase-like" evidence="2">
    <location>
        <begin position="163"/>
        <end position="227"/>
    </location>
</feature>
<proteinExistence type="predicted"/>
<evidence type="ECO:0000259" key="3">
    <source>
        <dbReference type="Pfam" id="PF07883"/>
    </source>
</evidence>
<organism evidence="4 5">
    <name type="scientific">Neolewinella lacunae</name>
    <dbReference type="NCBI Taxonomy" id="1517758"/>
    <lineage>
        <taxon>Bacteria</taxon>
        <taxon>Pseudomonadati</taxon>
        <taxon>Bacteroidota</taxon>
        <taxon>Saprospiria</taxon>
        <taxon>Saprospirales</taxon>
        <taxon>Lewinellaceae</taxon>
        <taxon>Neolewinella</taxon>
    </lineage>
</organism>
<feature type="domain" description="Cupin type-2" evidence="3">
    <location>
        <begin position="63"/>
        <end position="122"/>
    </location>
</feature>
<feature type="signal peptide" evidence="1">
    <location>
        <begin position="1"/>
        <end position="17"/>
    </location>
</feature>
<sequence length="374" mass="40842">MRFLPMLLILFTAPAFAQEIPDSLNVIFGPGERIESANFTGPVWVERMLTIPDETQPVPIGNVVFAPRSRSNWHRHPAGQTLLVLDGVGFYQEEGGVVRVLRKGDRVQCPPGVPHWHGAANDQWFVQLALTKEHPEGRVLWGAPVTDEQYSAGISRENKLAAAATPLARRYQHIATIAALNTKGNLTELGPALGRALDAGMTVNECKEILVHLYAYTGFPRSIQGLRTLMETVKARQAQGIEDVMGADAGAIQSEGAKYDRGKAILESLTGRPSTGRADYGDFAPIIDLFLKEHLFADLFERDVLSYADREITTISALVGLGGVEPMLRGHIGIALNLGVTGPQLHRVWDTLEATLGKQEINDSRTLLSNILSN</sequence>
<dbReference type="SUPFAM" id="SSF69118">
    <property type="entry name" value="AhpD-like"/>
    <property type="match status" value="1"/>
</dbReference>
<keyword evidence="5" id="KW-1185">Reference proteome</keyword>
<dbReference type="InterPro" id="IPR011051">
    <property type="entry name" value="RmlC_Cupin_sf"/>
</dbReference>
<dbReference type="InterPro" id="IPR047263">
    <property type="entry name" value="HNL-like_cupin"/>
</dbReference>
<reference evidence="4" key="1">
    <citation type="submission" date="2020-08" db="EMBL/GenBank/DDBJ databases">
        <title>Lewinella bacteria from marine environments.</title>
        <authorList>
            <person name="Zhong Y."/>
        </authorList>
    </citation>
    <scope>NUCLEOTIDE SEQUENCE</scope>
    <source>
        <strain evidence="4">KCTC 42187</strain>
    </source>
</reference>
<dbReference type="SUPFAM" id="SSF51182">
    <property type="entry name" value="RmlC-like cupins"/>
    <property type="match status" value="1"/>
</dbReference>
<keyword evidence="1" id="KW-0732">Signal</keyword>
<protein>
    <submittedName>
        <fullName evidence="4">Carboxymuconolactone decarboxylase family protein</fullName>
    </submittedName>
</protein>
<dbReference type="PANTHER" id="PTHR43698">
    <property type="entry name" value="RIBD C-TERMINAL DOMAIN CONTAINING PROTEIN"/>
    <property type="match status" value="1"/>
</dbReference>
<dbReference type="Gene3D" id="1.20.1290.10">
    <property type="entry name" value="AhpD-like"/>
    <property type="match status" value="1"/>
</dbReference>
<evidence type="ECO:0000313" key="4">
    <source>
        <dbReference type="EMBL" id="MBC6993734.1"/>
    </source>
</evidence>
<dbReference type="InterPro" id="IPR029032">
    <property type="entry name" value="AhpD-like"/>
</dbReference>
<dbReference type="InterPro" id="IPR003779">
    <property type="entry name" value="CMD-like"/>
</dbReference>
<evidence type="ECO:0000313" key="5">
    <source>
        <dbReference type="Proteomes" id="UP000650081"/>
    </source>
</evidence>
<gene>
    <name evidence="4" type="ORF">H9S92_06155</name>
</gene>
<comment type="caution">
    <text evidence="4">The sequence shown here is derived from an EMBL/GenBank/DDBJ whole genome shotgun (WGS) entry which is preliminary data.</text>
</comment>
<feature type="chain" id="PRO_5036918840" evidence="1">
    <location>
        <begin position="18"/>
        <end position="374"/>
    </location>
</feature>
<dbReference type="InterPro" id="IPR013096">
    <property type="entry name" value="Cupin_2"/>
</dbReference>
<dbReference type="GO" id="GO:0051920">
    <property type="term" value="F:peroxiredoxin activity"/>
    <property type="evidence" value="ECO:0007669"/>
    <property type="project" value="InterPro"/>
</dbReference>
<dbReference type="PANTHER" id="PTHR43698:SF1">
    <property type="entry name" value="BLL4564 PROTEIN"/>
    <property type="match status" value="1"/>
</dbReference>
<evidence type="ECO:0000256" key="1">
    <source>
        <dbReference type="SAM" id="SignalP"/>
    </source>
</evidence>